<sequence length="132" mass="14810">MEITRVEAWYSGSDGSLGNTATYILRGLSRSLILWCMQVSVFLMESGNAHESHDDLIELVASSKLRSFTCLVKTNCSGHTFERQTAKPLDFPCTLHILLRIETVFKKDAKKGVLKNEHERVNLMRGPILAVS</sequence>
<dbReference type="AlphaFoldDB" id="A0A6L2K0W4"/>
<organism evidence="1">
    <name type="scientific">Tanacetum cinerariifolium</name>
    <name type="common">Dalmatian daisy</name>
    <name type="synonym">Chrysanthemum cinerariifolium</name>
    <dbReference type="NCBI Taxonomy" id="118510"/>
    <lineage>
        <taxon>Eukaryota</taxon>
        <taxon>Viridiplantae</taxon>
        <taxon>Streptophyta</taxon>
        <taxon>Embryophyta</taxon>
        <taxon>Tracheophyta</taxon>
        <taxon>Spermatophyta</taxon>
        <taxon>Magnoliopsida</taxon>
        <taxon>eudicotyledons</taxon>
        <taxon>Gunneridae</taxon>
        <taxon>Pentapetalae</taxon>
        <taxon>asterids</taxon>
        <taxon>campanulids</taxon>
        <taxon>Asterales</taxon>
        <taxon>Asteraceae</taxon>
        <taxon>Asteroideae</taxon>
        <taxon>Anthemideae</taxon>
        <taxon>Anthemidinae</taxon>
        <taxon>Tanacetum</taxon>
    </lineage>
</organism>
<gene>
    <name evidence="1" type="ORF">Tci_014488</name>
</gene>
<comment type="caution">
    <text evidence="1">The sequence shown here is derived from an EMBL/GenBank/DDBJ whole genome shotgun (WGS) entry which is preliminary data.</text>
</comment>
<protein>
    <submittedName>
        <fullName evidence="1">Nuclear pore complex protein NUP107</fullName>
    </submittedName>
</protein>
<dbReference type="EMBL" id="BKCJ010001579">
    <property type="protein sequence ID" value="GEU42510.1"/>
    <property type="molecule type" value="Genomic_DNA"/>
</dbReference>
<name>A0A6L2K0W4_TANCI</name>
<accession>A0A6L2K0W4</accession>
<reference evidence="1" key="1">
    <citation type="journal article" date="2019" name="Sci. Rep.">
        <title>Draft genome of Tanacetum cinerariifolium, the natural source of mosquito coil.</title>
        <authorList>
            <person name="Yamashiro T."/>
            <person name="Shiraishi A."/>
            <person name="Satake H."/>
            <person name="Nakayama K."/>
        </authorList>
    </citation>
    <scope>NUCLEOTIDE SEQUENCE</scope>
</reference>
<proteinExistence type="predicted"/>
<evidence type="ECO:0000313" key="1">
    <source>
        <dbReference type="EMBL" id="GEU42510.1"/>
    </source>
</evidence>